<dbReference type="Gene3D" id="6.10.140.2220">
    <property type="match status" value="1"/>
</dbReference>
<evidence type="ECO:0000313" key="6">
    <source>
        <dbReference type="EMBL" id="CAG8954708.1"/>
    </source>
</evidence>
<keyword evidence="3" id="KW-0862">Zinc</keyword>
<dbReference type="SUPFAM" id="SSF144232">
    <property type="entry name" value="HIT/MYND zinc finger-like"/>
    <property type="match status" value="1"/>
</dbReference>
<proteinExistence type="predicted"/>
<keyword evidence="2 4" id="KW-0863">Zinc-finger</keyword>
<organism evidence="6 7">
    <name type="scientific">Hymenoscyphus fraxineus</name>
    <dbReference type="NCBI Taxonomy" id="746836"/>
    <lineage>
        <taxon>Eukaryota</taxon>
        <taxon>Fungi</taxon>
        <taxon>Dikarya</taxon>
        <taxon>Ascomycota</taxon>
        <taxon>Pezizomycotina</taxon>
        <taxon>Leotiomycetes</taxon>
        <taxon>Helotiales</taxon>
        <taxon>Helotiaceae</taxon>
        <taxon>Hymenoscyphus</taxon>
    </lineage>
</organism>
<dbReference type="GO" id="GO:0000981">
    <property type="term" value="F:DNA-binding transcription factor activity, RNA polymerase II-specific"/>
    <property type="evidence" value="ECO:0007669"/>
    <property type="project" value="TreeGrafter"/>
</dbReference>
<gene>
    <name evidence="6" type="ORF">HYFRA_00004631</name>
</gene>
<protein>
    <recommendedName>
        <fullName evidence="5">MYND-type domain-containing protein</fullName>
    </recommendedName>
</protein>
<feature type="domain" description="MYND-type" evidence="5">
    <location>
        <begin position="27"/>
        <end position="68"/>
    </location>
</feature>
<dbReference type="InterPro" id="IPR002893">
    <property type="entry name" value="Znf_MYND"/>
</dbReference>
<dbReference type="PANTHER" id="PTHR10237:SF14">
    <property type="entry name" value="MYND-TYPE DOMAIN-CONTAINING PROTEIN"/>
    <property type="match status" value="1"/>
</dbReference>
<dbReference type="PROSITE" id="PS01360">
    <property type="entry name" value="ZF_MYND_1"/>
    <property type="match status" value="1"/>
</dbReference>
<dbReference type="GO" id="GO:0008270">
    <property type="term" value="F:zinc ion binding"/>
    <property type="evidence" value="ECO:0007669"/>
    <property type="project" value="UniProtKB-KW"/>
</dbReference>
<dbReference type="Pfam" id="PF01753">
    <property type="entry name" value="zf-MYND"/>
    <property type="match status" value="1"/>
</dbReference>
<sequence length="216" mass="24667">MDPIECTPFPTPTDSETLEKVKPIPLCGHCNKQATPETPLKTCARCRKTKYCTPECQKSDWKAHKKLCGSSANTKRRYSSYSARTNPLPERPINLFLNRLSKKDLFIQLIDSFRLRCDHELIYGGAYMGANSKVDGGTERDFAAFLDLAESREGLLPQWWDSESRRECVDLGNQRGDYSSIYKSARKARIFHHHGDEAMPTKLRVLGEKIYGKDFI</sequence>
<evidence type="ECO:0000313" key="7">
    <source>
        <dbReference type="Proteomes" id="UP000696280"/>
    </source>
</evidence>
<dbReference type="InterPro" id="IPR024119">
    <property type="entry name" value="TF_DEAF-1"/>
</dbReference>
<dbReference type="AlphaFoldDB" id="A0A9N9KXQ1"/>
<reference evidence="6" key="1">
    <citation type="submission" date="2021-07" db="EMBL/GenBank/DDBJ databases">
        <authorList>
            <person name="Durling M."/>
        </authorList>
    </citation>
    <scope>NUCLEOTIDE SEQUENCE</scope>
</reference>
<name>A0A9N9KXQ1_9HELO</name>
<dbReference type="OrthoDB" id="432970at2759"/>
<evidence type="ECO:0000256" key="4">
    <source>
        <dbReference type="PROSITE-ProRule" id="PRU00134"/>
    </source>
</evidence>
<comment type="caution">
    <text evidence="6">The sequence shown here is derived from an EMBL/GenBank/DDBJ whole genome shotgun (WGS) entry which is preliminary data.</text>
</comment>
<dbReference type="Proteomes" id="UP000696280">
    <property type="component" value="Unassembled WGS sequence"/>
</dbReference>
<keyword evidence="1" id="KW-0479">Metal-binding</keyword>
<dbReference type="EMBL" id="CAJVRL010000057">
    <property type="protein sequence ID" value="CAG8954708.1"/>
    <property type="molecule type" value="Genomic_DNA"/>
</dbReference>
<keyword evidence="7" id="KW-1185">Reference proteome</keyword>
<evidence type="ECO:0000256" key="3">
    <source>
        <dbReference type="ARBA" id="ARBA00022833"/>
    </source>
</evidence>
<dbReference type="PANTHER" id="PTHR10237">
    <property type="entry name" value="DEFORMED EPIDERMAL AUTOREGULATORY FACTOR 1 HOMOLOG SUPPRESSIN"/>
    <property type="match status" value="1"/>
</dbReference>
<dbReference type="PROSITE" id="PS50865">
    <property type="entry name" value="ZF_MYND_2"/>
    <property type="match status" value="1"/>
</dbReference>
<evidence type="ECO:0000259" key="5">
    <source>
        <dbReference type="PROSITE" id="PS50865"/>
    </source>
</evidence>
<dbReference type="GO" id="GO:0005634">
    <property type="term" value="C:nucleus"/>
    <property type="evidence" value="ECO:0007669"/>
    <property type="project" value="TreeGrafter"/>
</dbReference>
<accession>A0A9N9KXQ1</accession>
<evidence type="ECO:0000256" key="1">
    <source>
        <dbReference type="ARBA" id="ARBA00022723"/>
    </source>
</evidence>
<evidence type="ECO:0000256" key="2">
    <source>
        <dbReference type="ARBA" id="ARBA00022771"/>
    </source>
</evidence>